<dbReference type="InterPro" id="IPR014284">
    <property type="entry name" value="RNA_pol_sigma-70_dom"/>
</dbReference>
<evidence type="ECO:0000313" key="8">
    <source>
        <dbReference type="EMBL" id="PKR54893.1"/>
    </source>
</evidence>
<evidence type="ECO:0000256" key="4">
    <source>
        <dbReference type="ARBA" id="ARBA00023163"/>
    </source>
</evidence>
<feature type="region of interest" description="Disordered" evidence="5">
    <location>
        <begin position="82"/>
        <end position="102"/>
    </location>
</feature>
<name>A0A2N3KWN8_9PROT</name>
<evidence type="ECO:0000259" key="7">
    <source>
        <dbReference type="Pfam" id="PF08281"/>
    </source>
</evidence>
<organism evidence="8 9">
    <name type="scientific">Thalassospira marina</name>
    <dbReference type="NCBI Taxonomy" id="2048283"/>
    <lineage>
        <taxon>Bacteria</taxon>
        <taxon>Pseudomonadati</taxon>
        <taxon>Pseudomonadota</taxon>
        <taxon>Alphaproteobacteria</taxon>
        <taxon>Rhodospirillales</taxon>
        <taxon>Thalassospiraceae</taxon>
        <taxon>Thalassospira</taxon>
    </lineage>
</organism>
<accession>A0A2N3KWN8</accession>
<evidence type="ECO:0000256" key="2">
    <source>
        <dbReference type="ARBA" id="ARBA00023015"/>
    </source>
</evidence>
<keyword evidence="3" id="KW-0731">Sigma factor</keyword>
<dbReference type="InterPro" id="IPR036388">
    <property type="entry name" value="WH-like_DNA-bd_sf"/>
</dbReference>
<dbReference type="InterPro" id="IPR013249">
    <property type="entry name" value="RNA_pol_sigma70_r4_t2"/>
</dbReference>
<dbReference type="NCBIfam" id="TIGR02937">
    <property type="entry name" value="sigma70-ECF"/>
    <property type="match status" value="1"/>
</dbReference>
<proteinExistence type="inferred from homology"/>
<dbReference type="GO" id="GO:0003677">
    <property type="term" value="F:DNA binding"/>
    <property type="evidence" value="ECO:0007669"/>
    <property type="project" value="InterPro"/>
</dbReference>
<dbReference type="GO" id="GO:0016987">
    <property type="term" value="F:sigma factor activity"/>
    <property type="evidence" value="ECO:0007669"/>
    <property type="project" value="UniProtKB-KW"/>
</dbReference>
<feature type="domain" description="RNA polymerase sigma factor 70 region 4 type 2" evidence="7">
    <location>
        <begin position="115"/>
        <end position="166"/>
    </location>
</feature>
<evidence type="ECO:0000313" key="9">
    <source>
        <dbReference type="Proteomes" id="UP000233597"/>
    </source>
</evidence>
<dbReference type="Pfam" id="PF08281">
    <property type="entry name" value="Sigma70_r4_2"/>
    <property type="match status" value="1"/>
</dbReference>
<dbReference type="InterPro" id="IPR007627">
    <property type="entry name" value="RNA_pol_sigma70_r2"/>
</dbReference>
<dbReference type="InterPro" id="IPR013325">
    <property type="entry name" value="RNA_pol_sigma_r2"/>
</dbReference>
<dbReference type="SUPFAM" id="SSF88946">
    <property type="entry name" value="Sigma2 domain of RNA polymerase sigma factors"/>
    <property type="match status" value="1"/>
</dbReference>
<dbReference type="GO" id="GO:0006352">
    <property type="term" value="P:DNA-templated transcription initiation"/>
    <property type="evidence" value="ECO:0007669"/>
    <property type="project" value="InterPro"/>
</dbReference>
<dbReference type="InterPro" id="IPR039425">
    <property type="entry name" value="RNA_pol_sigma-70-like"/>
</dbReference>
<gene>
    <name evidence="8" type="ORF">COO20_05690</name>
</gene>
<dbReference type="Gene3D" id="1.10.10.10">
    <property type="entry name" value="Winged helix-like DNA-binding domain superfamily/Winged helix DNA-binding domain"/>
    <property type="match status" value="1"/>
</dbReference>
<reference evidence="8 9" key="1">
    <citation type="submission" date="2017-09" db="EMBL/GenBank/DDBJ databases">
        <title>Biodiversity and function of Thalassospira species in the particle-attached aromatic-hydrocarbon-degrading consortia from the surface seawater of the South China Sea.</title>
        <authorList>
            <person name="Dong C."/>
            <person name="Liu R."/>
            <person name="Shao Z."/>
        </authorList>
    </citation>
    <scope>NUCLEOTIDE SEQUENCE [LARGE SCALE GENOMIC DNA]</scope>
    <source>
        <strain evidence="8 9">CSC1P2</strain>
    </source>
</reference>
<dbReference type="RefSeq" id="WP_101264734.1">
    <property type="nucleotide sequence ID" value="NZ_NWTK01000003.1"/>
</dbReference>
<comment type="caution">
    <text evidence="8">The sequence shown here is derived from an EMBL/GenBank/DDBJ whole genome shotgun (WGS) entry which is preliminary data.</text>
</comment>
<dbReference type="SUPFAM" id="SSF88659">
    <property type="entry name" value="Sigma3 and sigma4 domains of RNA polymerase sigma factors"/>
    <property type="match status" value="1"/>
</dbReference>
<evidence type="ECO:0000256" key="5">
    <source>
        <dbReference type="SAM" id="MobiDB-lite"/>
    </source>
</evidence>
<comment type="similarity">
    <text evidence="1">Belongs to the sigma-70 factor family. ECF subfamily.</text>
</comment>
<keyword evidence="4" id="KW-0804">Transcription</keyword>
<keyword evidence="2" id="KW-0805">Transcription regulation</keyword>
<dbReference type="OrthoDB" id="9794372at2"/>
<dbReference type="Proteomes" id="UP000233597">
    <property type="component" value="Unassembled WGS sequence"/>
</dbReference>
<evidence type="ECO:0000256" key="1">
    <source>
        <dbReference type="ARBA" id="ARBA00010641"/>
    </source>
</evidence>
<evidence type="ECO:0000256" key="3">
    <source>
        <dbReference type="ARBA" id="ARBA00023082"/>
    </source>
</evidence>
<protein>
    <submittedName>
        <fullName evidence="8">RNA polymerase subunit sigma</fullName>
    </submittedName>
</protein>
<dbReference type="EMBL" id="NWTK01000003">
    <property type="protein sequence ID" value="PKR54893.1"/>
    <property type="molecule type" value="Genomic_DNA"/>
</dbReference>
<feature type="domain" description="RNA polymerase sigma-70 region 2" evidence="6">
    <location>
        <begin position="15"/>
        <end position="80"/>
    </location>
</feature>
<dbReference type="Pfam" id="PF04542">
    <property type="entry name" value="Sigma70_r2"/>
    <property type="match status" value="1"/>
</dbReference>
<evidence type="ECO:0000259" key="6">
    <source>
        <dbReference type="Pfam" id="PF04542"/>
    </source>
</evidence>
<dbReference type="PANTHER" id="PTHR43133:SF63">
    <property type="entry name" value="RNA POLYMERASE SIGMA FACTOR FECI-RELATED"/>
    <property type="match status" value="1"/>
</dbReference>
<dbReference type="CDD" id="cd06171">
    <property type="entry name" value="Sigma70_r4"/>
    <property type="match status" value="1"/>
</dbReference>
<sequence length="177" mass="20197">MRRDTASVLISIFQENYDHLVRFLTRRMGGDAQRAADIAQDTYLRLASAPVSDGQIDNPRAYVYRVAGNLAIDWMRREKRHLASSHPDAGQVPEQVEDPKPSPEITVMGRQQLALIDRALDRLPENPRRALLMFRVDGFSHARIAQELGVSESMVAKYIARALQQCRDELWRADQNK</sequence>
<dbReference type="PANTHER" id="PTHR43133">
    <property type="entry name" value="RNA POLYMERASE ECF-TYPE SIGMA FACTO"/>
    <property type="match status" value="1"/>
</dbReference>
<dbReference type="AlphaFoldDB" id="A0A2N3KWN8"/>
<dbReference type="InterPro" id="IPR013324">
    <property type="entry name" value="RNA_pol_sigma_r3/r4-like"/>
</dbReference>
<dbReference type="Gene3D" id="1.10.1740.10">
    <property type="match status" value="1"/>
</dbReference>